<keyword evidence="3" id="KW-1185">Reference proteome</keyword>
<comment type="caution">
    <text evidence="2">The sequence shown here is derived from an EMBL/GenBank/DDBJ whole genome shotgun (WGS) entry which is preliminary data.</text>
</comment>
<reference evidence="2" key="1">
    <citation type="submission" date="2024-03" db="EMBL/GenBank/DDBJ databases">
        <title>WGS assembly of Saponaria officinalis var. Norfolk2.</title>
        <authorList>
            <person name="Jenkins J."/>
            <person name="Shu S."/>
            <person name="Grimwood J."/>
            <person name="Barry K."/>
            <person name="Goodstein D."/>
            <person name="Schmutz J."/>
            <person name="Leebens-Mack J."/>
            <person name="Osbourn A."/>
        </authorList>
    </citation>
    <scope>NUCLEOTIDE SEQUENCE [LARGE SCALE GENOMIC DNA]</scope>
    <source>
        <strain evidence="2">JIC</strain>
    </source>
</reference>
<organism evidence="2 3">
    <name type="scientific">Saponaria officinalis</name>
    <name type="common">Common soapwort</name>
    <name type="synonym">Lychnis saponaria</name>
    <dbReference type="NCBI Taxonomy" id="3572"/>
    <lineage>
        <taxon>Eukaryota</taxon>
        <taxon>Viridiplantae</taxon>
        <taxon>Streptophyta</taxon>
        <taxon>Embryophyta</taxon>
        <taxon>Tracheophyta</taxon>
        <taxon>Spermatophyta</taxon>
        <taxon>Magnoliopsida</taxon>
        <taxon>eudicotyledons</taxon>
        <taxon>Gunneridae</taxon>
        <taxon>Pentapetalae</taxon>
        <taxon>Caryophyllales</taxon>
        <taxon>Caryophyllaceae</taxon>
        <taxon>Caryophylleae</taxon>
        <taxon>Saponaria</taxon>
    </lineage>
</organism>
<sequence length="387" mass="43138">MASSNTGIPPSWPSETNPTTLRDASFSSYLNSTEENFICTLVSTTHNLKSTEYNRPKLEDDEIDVFRAEKYFNGEIDRENNIKSAIYLQKDIKSRTEKIITGLSKLNFQPRTPSVHSETSWNSQNVLLRPVLKRPSRSKANLREKRLSFLSSCYCCDYKSVDVEDYGQFSSNHGSRSFNSSYDRGAITKTIKTSFDTADIPRFNKLKIDSTNSDLFTFPVVSASGAHKDDTESDASSDLFEIECLSCTGDPVVASRESRNDESDGYEPSEASVDWSVVTASAADFTAVSDTEDQKSTLTSVTGGGMTDQESRSSEKKSRRVGVFGGCRSQKAVRIADNVYKTSASQRKSSEKCQKMRRFSECFSPVTKLSAQHGVNLRHSKTLSFEF</sequence>
<feature type="region of interest" description="Disordered" evidence="1">
    <location>
        <begin position="289"/>
        <end position="320"/>
    </location>
</feature>
<dbReference type="AlphaFoldDB" id="A0AAW1HJ83"/>
<dbReference type="Proteomes" id="UP001443914">
    <property type="component" value="Unassembled WGS sequence"/>
</dbReference>
<evidence type="ECO:0000313" key="2">
    <source>
        <dbReference type="EMBL" id="KAK9675884.1"/>
    </source>
</evidence>
<feature type="region of interest" description="Disordered" evidence="1">
    <location>
        <begin position="1"/>
        <end position="20"/>
    </location>
</feature>
<evidence type="ECO:0000313" key="3">
    <source>
        <dbReference type="Proteomes" id="UP001443914"/>
    </source>
</evidence>
<dbReference type="GO" id="GO:0009638">
    <property type="term" value="P:phototropism"/>
    <property type="evidence" value="ECO:0007669"/>
    <property type="project" value="InterPro"/>
</dbReference>
<evidence type="ECO:0000256" key="1">
    <source>
        <dbReference type="SAM" id="MobiDB-lite"/>
    </source>
</evidence>
<proteinExistence type="predicted"/>
<dbReference type="PANTHER" id="PTHR33781">
    <property type="entry name" value="PROTEIN PHYTOCHROME KINASE SUBSTRATE 1-RELATED"/>
    <property type="match status" value="1"/>
</dbReference>
<gene>
    <name evidence="2" type="ORF">RND81_11G038400</name>
</gene>
<dbReference type="PANTHER" id="PTHR33781:SF4">
    <property type="entry name" value="PROTEIN PHYTOCHROME KINASE SUBSTRATE 1"/>
    <property type="match status" value="1"/>
</dbReference>
<accession>A0AAW1HJ83</accession>
<dbReference type="EMBL" id="JBDFQZ010000011">
    <property type="protein sequence ID" value="KAK9675884.1"/>
    <property type="molecule type" value="Genomic_DNA"/>
</dbReference>
<protein>
    <submittedName>
        <fullName evidence="2">Uncharacterized protein</fullName>
    </submittedName>
</protein>
<name>A0AAW1HJ83_SAPOF</name>
<dbReference type="InterPro" id="IPR039615">
    <property type="entry name" value="PKS"/>
</dbReference>